<evidence type="ECO:0000313" key="2">
    <source>
        <dbReference type="Proteomes" id="UP000552097"/>
    </source>
</evidence>
<accession>A0A7W9HFG9</accession>
<dbReference type="EMBL" id="JACHMO010000001">
    <property type="protein sequence ID" value="MBB5801302.1"/>
    <property type="molecule type" value="Genomic_DNA"/>
</dbReference>
<keyword evidence="2" id="KW-1185">Reference proteome</keyword>
<dbReference type="Proteomes" id="UP000552097">
    <property type="component" value="Unassembled WGS sequence"/>
</dbReference>
<sequence>MSAVLHVDNEQSQLVEDDSVTVSIEFPWETASAYRCSACREPLTETVTGYVDSSGESECWSYVPSVDEGPDVGPHVPERVPLAWVNSAAINVDETEDAVTVSISVGDPRGAFCFQVRRVRDDAPGELAGRLVLHVPHPGDSTPHKPLTALHAGTCLIG</sequence>
<organism evidence="1 2">
    <name type="scientific">Saccharothrix ecbatanensis</name>
    <dbReference type="NCBI Taxonomy" id="1105145"/>
    <lineage>
        <taxon>Bacteria</taxon>
        <taxon>Bacillati</taxon>
        <taxon>Actinomycetota</taxon>
        <taxon>Actinomycetes</taxon>
        <taxon>Pseudonocardiales</taxon>
        <taxon>Pseudonocardiaceae</taxon>
        <taxon>Saccharothrix</taxon>
    </lineage>
</organism>
<dbReference type="AlphaFoldDB" id="A0A7W9HFG9"/>
<gene>
    <name evidence="1" type="ORF">F4560_001070</name>
</gene>
<name>A0A7W9HFG9_9PSEU</name>
<evidence type="ECO:0000313" key="1">
    <source>
        <dbReference type="EMBL" id="MBB5801302.1"/>
    </source>
</evidence>
<dbReference type="RefSeq" id="WP_184916958.1">
    <property type="nucleotide sequence ID" value="NZ_JACHMO010000001.1"/>
</dbReference>
<comment type="caution">
    <text evidence="1">The sequence shown here is derived from an EMBL/GenBank/DDBJ whole genome shotgun (WGS) entry which is preliminary data.</text>
</comment>
<reference evidence="1 2" key="1">
    <citation type="submission" date="2020-08" db="EMBL/GenBank/DDBJ databases">
        <title>Sequencing the genomes of 1000 actinobacteria strains.</title>
        <authorList>
            <person name="Klenk H.-P."/>
        </authorList>
    </citation>
    <scope>NUCLEOTIDE SEQUENCE [LARGE SCALE GENOMIC DNA]</scope>
    <source>
        <strain evidence="1 2">DSM 45486</strain>
    </source>
</reference>
<protein>
    <submittedName>
        <fullName evidence="1">Uncharacterized protein</fullName>
    </submittedName>
</protein>
<proteinExistence type="predicted"/>